<dbReference type="KEGG" id="ome:OLMES_5267"/>
<accession>A0A1Y0IG76</accession>
<gene>
    <name evidence="1" type="ORF">OLMES_5267</name>
</gene>
<sequence>MWIHENFQKGDFLDITIGPPNILPSDVPLELSQGDKRIVHPVQVIRTEVLLNDKLLLASEFKEGFCFQAELEVFNNLCRINCFSIDGDLKVKDNLDALDLEIGDRVRFNFA</sequence>
<evidence type="ECO:0000313" key="1">
    <source>
        <dbReference type="EMBL" id="ARU59250.1"/>
    </source>
</evidence>
<name>A0A1Y0IG76_9GAMM</name>
<dbReference type="AlphaFoldDB" id="A0A1Y0IG76"/>
<organism evidence="1 2">
    <name type="scientific">Oleiphilus messinensis</name>
    <dbReference type="NCBI Taxonomy" id="141451"/>
    <lineage>
        <taxon>Bacteria</taxon>
        <taxon>Pseudomonadati</taxon>
        <taxon>Pseudomonadota</taxon>
        <taxon>Gammaproteobacteria</taxon>
        <taxon>Oceanospirillales</taxon>
        <taxon>Oleiphilaceae</taxon>
        <taxon>Oleiphilus</taxon>
    </lineage>
</organism>
<dbReference type="EMBL" id="CP021425">
    <property type="protein sequence ID" value="ARU59250.1"/>
    <property type="molecule type" value="Genomic_DNA"/>
</dbReference>
<reference evidence="1 2" key="1">
    <citation type="submission" date="2017-05" db="EMBL/GenBank/DDBJ databases">
        <title>Genomic insights into alkan degradation activity of Oleiphilus messinensis.</title>
        <authorList>
            <person name="Kozyavkin S.A."/>
            <person name="Slesarev A.I."/>
            <person name="Golyshin P.N."/>
            <person name="Korzhenkov A."/>
            <person name="Golyshina O.N."/>
            <person name="Toshchakov S.V."/>
        </authorList>
    </citation>
    <scope>NUCLEOTIDE SEQUENCE [LARGE SCALE GENOMIC DNA]</scope>
    <source>
        <strain evidence="1 2">ME102</strain>
    </source>
</reference>
<proteinExistence type="predicted"/>
<keyword evidence="2" id="KW-1185">Reference proteome</keyword>
<protein>
    <submittedName>
        <fullName evidence="1">Uncharacterized protein</fullName>
    </submittedName>
</protein>
<evidence type="ECO:0000313" key="2">
    <source>
        <dbReference type="Proteomes" id="UP000196027"/>
    </source>
</evidence>
<dbReference type="Proteomes" id="UP000196027">
    <property type="component" value="Chromosome"/>
</dbReference>